<keyword evidence="4" id="KW-1185">Reference proteome</keyword>
<sequence length="407" mass="46523">MLEWLFRSINGYVRICLRGGSPERFLNLCNARGLTIWGILCGKNGEYAAFMPLKDVRRVKPLVKKSGVHFRITGRFGLPFFIYRNKKRWYWAAGLGAFFLLLYTMTLFIWDIEFEGNYRYTDDNLRVSLEKQEIRCGILKGKIDCGELEAFLRTDLPEVTWVSVSITGTRLFVRIRENEVLSHVPQTDQSPCDLVAAKSGTIRSMVVREGAPQVEVGDTVEAGQLLVSGRIPVTGDDGAEITSHLVRADADIEAETTEEYEKKLPLVRTVRTPAGQKRRGLYLKAGPLSFTFLMPASGEKEEWDYQMEERQAKLFSNYYLPFYLGIIEGKRMVSYERAYTQQELSDLAEEARKENREKLEEKGVQILENNDKIEKSVSGYQIKGQMVVVESIVKRQPVTETPNEPEE</sequence>
<feature type="coiled-coil region" evidence="1">
    <location>
        <begin position="337"/>
        <end position="376"/>
    </location>
</feature>
<dbReference type="EMBL" id="BAABXL010000001">
    <property type="protein sequence ID" value="GAA6268494.1"/>
    <property type="molecule type" value="Genomic_DNA"/>
</dbReference>
<dbReference type="InterPro" id="IPR010690">
    <property type="entry name" value="YqfD"/>
</dbReference>
<feature type="transmembrane region" description="Helical" evidence="2">
    <location>
        <begin position="89"/>
        <end position="110"/>
    </location>
</feature>
<name>A0ABQ0AWT4_9FIRM</name>
<evidence type="ECO:0000256" key="2">
    <source>
        <dbReference type="SAM" id="Phobius"/>
    </source>
</evidence>
<keyword evidence="2" id="KW-1133">Transmembrane helix</keyword>
<dbReference type="RefSeq" id="WP_390469560.1">
    <property type="nucleotide sequence ID" value="NZ_BAABXL010000001.1"/>
</dbReference>
<gene>
    <name evidence="3" type="primary">yqfD</name>
    <name evidence="3" type="ORF">F130042H8_15540</name>
</gene>
<keyword evidence="2" id="KW-0812">Transmembrane</keyword>
<accession>A0ABQ0AWT4</accession>
<evidence type="ECO:0000256" key="1">
    <source>
        <dbReference type="SAM" id="Coils"/>
    </source>
</evidence>
<evidence type="ECO:0000313" key="4">
    <source>
        <dbReference type="Proteomes" id="UP001600894"/>
    </source>
</evidence>
<keyword evidence="2" id="KW-0472">Membrane</keyword>
<comment type="caution">
    <text evidence="3">The sequence shown here is derived from an EMBL/GenBank/DDBJ whole genome shotgun (WGS) entry which is preliminary data.</text>
</comment>
<reference evidence="3 4" key="1">
    <citation type="submission" date="2024-04" db="EMBL/GenBank/DDBJ databases">
        <title>Defined microbial consortia suppress multidrug-resistant proinflammatory Enterobacteriaceae via ecological control.</title>
        <authorList>
            <person name="Furuichi M."/>
            <person name="Kawaguchi T."/>
            <person name="Pust M."/>
            <person name="Yasuma K."/>
            <person name="Plichta D."/>
            <person name="Hasegawa N."/>
            <person name="Ohya T."/>
            <person name="Bhattarai S."/>
            <person name="Sasajima S."/>
            <person name="Aoto Y."/>
            <person name="Tuganbaev T."/>
            <person name="Yaginuma M."/>
            <person name="Ueda M."/>
            <person name="Okahashi N."/>
            <person name="Amafuji K."/>
            <person name="Kiridooshi Y."/>
            <person name="Sugita K."/>
            <person name="Strazar M."/>
            <person name="Skelly A."/>
            <person name="Suda W."/>
            <person name="Hattori M."/>
            <person name="Nakamoto N."/>
            <person name="Caballero S."/>
            <person name="Norman J."/>
            <person name="Olle B."/>
            <person name="Tanoue T."/>
            <person name="Arita M."/>
            <person name="Bucci V."/>
            <person name="Atarashi K."/>
            <person name="Xavier R."/>
            <person name="Honda K."/>
        </authorList>
    </citation>
    <scope>NUCLEOTIDE SEQUENCE [LARGE SCALE GENOMIC DNA]</scope>
    <source>
        <strain evidence="4">f13</strain>
    </source>
</reference>
<dbReference type="Pfam" id="PF06898">
    <property type="entry name" value="YqfD"/>
    <property type="match status" value="1"/>
</dbReference>
<proteinExistence type="predicted"/>
<protein>
    <submittedName>
        <fullName evidence="3">Sporulation protein YqfD</fullName>
    </submittedName>
</protein>
<dbReference type="PIRSF" id="PIRSF029895">
    <property type="entry name" value="SpoIV"/>
    <property type="match status" value="1"/>
</dbReference>
<evidence type="ECO:0000313" key="3">
    <source>
        <dbReference type="EMBL" id="GAA6268494.1"/>
    </source>
</evidence>
<keyword evidence="1" id="KW-0175">Coiled coil</keyword>
<organism evidence="3 4">
    <name type="scientific">Enterocloster alcoholdehydrogenati</name>
    <dbReference type="NCBI Taxonomy" id="2547410"/>
    <lineage>
        <taxon>Bacteria</taxon>
        <taxon>Bacillati</taxon>
        <taxon>Bacillota</taxon>
        <taxon>Clostridia</taxon>
        <taxon>Lachnospirales</taxon>
        <taxon>Lachnospiraceae</taxon>
        <taxon>Enterocloster</taxon>
    </lineage>
</organism>
<dbReference type="Proteomes" id="UP001600894">
    <property type="component" value="Unassembled WGS sequence"/>
</dbReference>